<accession>A0A1Y0IFM9</accession>
<name>A0A1Y0IFM9_9GAMM</name>
<gene>
    <name evidence="1" type="ORF">OLMES_5056</name>
</gene>
<dbReference type="EMBL" id="CP021425">
    <property type="protein sequence ID" value="ARU59040.1"/>
    <property type="molecule type" value="Genomic_DNA"/>
</dbReference>
<evidence type="ECO:0000313" key="2">
    <source>
        <dbReference type="Proteomes" id="UP000196027"/>
    </source>
</evidence>
<dbReference type="Pfam" id="PF18928">
    <property type="entry name" value="DUF5677"/>
    <property type="match status" value="1"/>
</dbReference>
<dbReference type="KEGG" id="ome:OLMES_5056"/>
<dbReference type="InterPro" id="IPR043733">
    <property type="entry name" value="DUF5677"/>
</dbReference>
<proteinExistence type="predicted"/>
<keyword evidence="2" id="KW-1185">Reference proteome</keyword>
<protein>
    <submittedName>
        <fullName evidence="1">Uncharacterized protein</fullName>
    </submittedName>
</protein>
<evidence type="ECO:0000313" key="1">
    <source>
        <dbReference type="EMBL" id="ARU59040.1"/>
    </source>
</evidence>
<reference evidence="1 2" key="1">
    <citation type="submission" date="2017-05" db="EMBL/GenBank/DDBJ databases">
        <title>Genomic insights into alkan degradation activity of Oleiphilus messinensis.</title>
        <authorList>
            <person name="Kozyavkin S.A."/>
            <person name="Slesarev A.I."/>
            <person name="Golyshin P.N."/>
            <person name="Korzhenkov A."/>
            <person name="Golyshina O.N."/>
            <person name="Toshchakov S.V."/>
        </authorList>
    </citation>
    <scope>NUCLEOTIDE SEQUENCE [LARGE SCALE GENOMIC DNA]</scope>
    <source>
        <strain evidence="1 2">ME102</strain>
    </source>
</reference>
<organism evidence="1 2">
    <name type="scientific">Oleiphilus messinensis</name>
    <dbReference type="NCBI Taxonomy" id="141451"/>
    <lineage>
        <taxon>Bacteria</taxon>
        <taxon>Pseudomonadati</taxon>
        <taxon>Pseudomonadota</taxon>
        <taxon>Gammaproteobacteria</taxon>
        <taxon>Oceanospirillales</taxon>
        <taxon>Oleiphilaceae</taxon>
        <taxon>Oleiphilus</taxon>
    </lineage>
</organism>
<sequence length="267" mass="30749">MFLLNKNDRLDIFGQASISQMRDRQRNGFMPAQFTPLRILSPVTLNGNIYRVEDCVSTPPKQSSWDQFLTVRDASLSKLTHRNLQEKYCLLLLVRIMELCQDAQELLELGRVASIPVILRSAIESYIDLQLMIASEEHIEFMNSSLNERMSRIFKDVDEEKYEEFRDKISVPDTWRKKIKHKFYDAGKKGLYQGLYAHLCRHAHGNLEALLQDHTRDNKIALGHTPEPAVSQFYARQILVMAVASLRDVLVLFGAQAEDLQVLDALL</sequence>
<dbReference type="AlphaFoldDB" id="A0A1Y0IFM9"/>
<dbReference type="Proteomes" id="UP000196027">
    <property type="component" value="Chromosome"/>
</dbReference>